<sequence>MQPKSITLLQKIDSIVEQILFKFQNIIEVLTNNAKPKELLSVESLTIESDAIQIIRYCQDLLSISRSLKESWVLGSLKVKGQVQDQDQEKEQKSVSVSGSGSVLESGSDGEGNVADTEFGGSSTSLVSNRNEREADKVFKLFNELTDTIATLERPKPQT</sequence>
<keyword evidence="5" id="KW-0539">Nucleus</keyword>
<feature type="compositionally biased region" description="Low complexity" evidence="6">
    <location>
        <begin position="94"/>
        <end position="107"/>
    </location>
</feature>
<keyword evidence="4" id="KW-0804">Transcription</keyword>
<evidence type="ECO:0000313" key="8">
    <source>
        <dbReference type="Proteomes" id="UP000590412"/>
    </source>
</evidence>
<comment type="similarity">
    <text evidence="2">Belongs to the Mediator complex subunit 22 family.</text>
</comment>
<dbReference type="Gene3D" id="6.10.280.160">
    <property type="entry name" value="Mediator of RNA polymerase II transcription subunit 22"/>
    <property type="match status" value="1"/>
</dbReference>
<evidence type="ECO:0000256" key="1">
    <source>
        <dbReference type="ARBA" id="ARBA00004123"/>
    </source>
</evidence>
<dbReference type="GO" id="GO:0003712">
    <property type="term" value="F:transcription coregulator activity"/>
    <property type="evidence" value="ECO:0007669"/>
    <property type="project" value="InterPro"/>
</dbReference>
<evidence type="ECO:0000256" key="5">
    <source>
        <dbReference type="ARBA" id="ARBA00023242"/>
    </source>
</evidence>
<organism evidence="7 8">
    <name type="scientific">Candida parapsilosis</name>
    <name type="common">Yeast</name>
    <dbReference type="NCBI Taxonomy" id="5480"/>
    <lineage>
        <taxon>Eukaryota</taxon>
        <taxon>Fungi</taxon>
        <taxon>Dikarya</taxon>
        <taxon>Ascomycota</taxon>
        <taxon>Saccharomycotina</taxon>
        <taxon>Pichiomycetes</taxon>
        <taxon>Debaryomycetaceae</taxon>
        <taxon>Candida/Lodderomyces clade</taxon>
        <taxon>Candida</taxon>
    </lineage>
</organism>
<evidence type="ECO:0000256" key="6">
    <source>
        <dbReference type="SAM" id="MobiDB-lite"/>
    </source>
</evidence>
<dbReference type="Pfam" id="PF06179">
    <property type="entry name" value="Med22"/>
    <property type="match status" value="1"/>
</dbReference>
<keyword evidence="3" id="KW-0805">Transcription regulation</keyword>
<evidence type="ECO:0000256" key="4">
    <source>
        <dbReference type="ARBA" id="ARBA00023163"/>
    </source>
</evidence>
<feature type="region of interest" description="Disordered" evidence="6">
    <location>
        <begin position="84"/>
        <end position="129"/>
    </location>
</feature>
<feature type="compositionally biased region" description="Polar residues" evidence="6">
    <location>
        <begin position="120"/>
        <end position="129"/>
    </location>
</feature>
<dbReference type="AlphaFoldDB" id="A0A8X7NP77"/>
<evidence type="ECO:0000256" key="3">
    <source>
        <dbReference type="ARBA" id="ARBA00023015"/>
    </source>
</evidence>
<evidence type="ECO:0000313" key="7">
    <source>
        <dbReference type="EMBL" id="KAF6057040.1"/>
    </source>
</evidence>
<accession>A0A8X7NP77</accession>
<dbReference type="GO" id="GO:0006357">
    <property type="term" value="P:regulation of transcription by RNA polymerase II"/>
    <property type="evidence" value="ECO:0007669"/>
    <property type="project" value="InterPro"/>
</dbReference>
<comment type="caution">
    <text evidence="7">The sequence shown here is derived from an EMBL/GenBank/DDBJ whole genome shotgun (WGS) entry which is preliminary data.</text>
</comment>
<gene>
    <name evidence="7" type="ORF">FOB60_001595</name>
</gene>
<reference evidence="7" key="1">
    <citation type="submission" date="2020-03" db="EMBL/GenBank/DDBJ databases">
        <title>FDA dAtabase for Regulatory Grade micrObial Sequences (FDA-ARGOS): Supporting development and validation of Infectious Disease Dx tests.</title>
        <authorList>
            <person name="Campos J."/>
            <person name="Goldberg B."/>
            <person name="Tallon L."/>
            <person name="Sadzewicz L."/>
            <person name="Vavikolanu K."/>
            <person name="Mehta A."/>
            <person name="Aluvathingal J."/>
            <person name="Nadendla S."/>
            <person name="Nandy P."/>
            <person name="Geyer C."/>
            <person name="Yan Y."/>
            <person name="Sichtig H."/>
        </authorList>
    </citation>
    <scope>NUCLEOTIDE SEQUENCE [LARGE SCALE GENOMIC DNA]</scope>
    <source>
        <strain evidence="7">FDAARGOS_652</strain>
    </source>
</reference>
<comment type="subcellular location">
    <subcellularLocation>
        <location evidence="1">Nucleus</location>
    </subcellularLocation>
</comment>
<proteinExistence type="inferred from homology"/>
<protein>
    <submittedName>
        <fullName evidence="7">Surfeit locus protein 5 subunit 22 of Mediator complex family protein</fullName>
    </submittedName>
</protein>
<evidence type="ECO:0000256" key="2">
    <source>
        <dbReference type="ARBA" id="ARBA00005942"/>
    </source>
</evidence>
<dbReference type="EMBL" id="JABWAB010000003">
    <property type="protein sequence ID" value="KAF6057040.1"/>
    <property type="molecule type" value="Genomic_DNA"/>
</dbReference>
<dbReference type="Proteomes" id="UP000590412">
    <property type="component" value="Unassembled WGS sequence"/>
</dbReference>
<dbReference type="InterPro" id="IPR009332">
    <property type="entry name" value="Med22"/>
</dbReference>
<dbReference type="GO" id="GO:0016592">
    <property type="term" value="C:mediator complex"/>
    <property type="evidence" value="ECO:0007669"/>
    <property type="project" value="InterPro"/>
</dbReference>
<dbReference type="OrthoDB" id="203279at2759"/>
<name>A0A8X7NP77_CANPA</name>